<dbReference type="eggNOG" id="ENOG5031RWM">
    <property type="taxonomic scope" value="Bacteria"/>
</dbReference>
<dbReference type="HOGENOM" id="CLU_191940_0_0_6"/>
<protein>
    <submittedName>
        <fullName evidence="1">Uncharacterized protein</fullName>
    </submittedName>
</protein>
<dbReference type="RefSeq" id="WP_004775475.1">
    <property type="nucleotide sequence ID" value="NZ_KB849367.1"/>
</dbReference>
<sequence>MTTQSFEDESDIAAAAARILSESFLKAASTETVLYVKDDAIWSKSPNGDPVLIKQLSGRNPNLAKKITGRGTYKIKKIKY</sequence>
<reference evidence="1 2" key="1">
    <citation type="submission" date="2013-02" db="EMBL/GenBank/DDBJ databases">
        <title>The Genome Sequence of Acinetobacter sp. NIPH 758.</title>
        <authorList>
            <consortium name="The Broad Institute Genome Sequencing Platform"/>
            <consortium name="The Broad Institute Genome Sequencing Center for Infectious Disease"/>
            <person name="Cerqueira G."/>
            <person name="Feldgarden M."/>
            <person name="Courvalin P."/>
            <person name="Perichon B."/>
            <person name="Grillot-Courvalin C."/>
            <person name="Clermont D."/>
            <person name="Rocha E."/>
            <person name="Yoon E.-J."/>
            <person name="Nemec A."/>
            <person name="Walker B."/>
            <person name="Young S.K."/>
            <person name="Zeng Q."/>
            <person name="Gargeya S."/>
            <person name="Fitzgerald M."/>
            <person name="Haas B."/>
            <person name="Abouelleil A."/>
            <person name="Alvarado L."/>
            <person name="Arachchi H.M."/>
            <person name="Berlin A.M."/>
            <person name="Chapman S.B."/>
            <person name="Dewar J."/>
            <person name="Goldberg J."/>
            <person name="Griggs A."/>
            <person name="Gujja S."/>
            <person name="Hansen M."/>
            <person name="Howarth C."/>
            <person name="Imamovic A."/>
            <person name="Larimer J."/>
            <person name="McCowan C."/>
            <person name="Murphy C."/>
            <person name="Neiman D."/>
            <person name="Pearson M."/>
            <person name="Priest M."/>
            <person name="Roberts A."/>
            <person name="Saif S."/>
            <person name="Shea T."/>
            <person name="Sisk P."/>
            <person name="Sykes S."/>
            <person name="Wortman J."/>
            <person name="Nusbaum C."/>
            <person name="Birren B."/>
        </authorList>
    </citation>
    <scope>NUCLEOTIDE SEQUENCE [LARGE SCALE GENOMIC DNA]</scope>
    <source>
        <strain evidence="1 2">NIPH 758</strain>
    </source>
</reference>
<name>N8W9I6_9GAMM</name>
<organism evidence="1 2">
    <name type="scientific">Acinetobacter vivianii</name>
    <dbReference type="NCBI Taxonomy" id="1776742"/>
    <lineage>
        <taxon>Bacteria</taxon>
        <taxon>Pseudomonadati</taxon>
        <taxon>Pseudomonadota</taxon>
        <taxon>Gammaproteobacteria</taxon>
        <taxon>Moraxellales</taxon>
        <taxon>Moraxellaceae</taxon>
        <taxon>Acinetobacter</taxon>
    </lineage>
</organism>
<comment type="caution">
    <text evidence="1">The sequence shown here is derived from an EMBL/GenBank/DDBJ whole genome shotgun (WGS) entry which is preliminary data.</text>
</comment>
<dbReference type="Proteomes" id="UP000013049">
    <property type="component" value="Unassembled WGS sequence"/>
</dbReference>
<gene>
    <name evidence="1" type="ORF">F971_00806</name>
</gene>
<dbReference type="AlphaFoldDB" id="N8W9I6"/>
<dbReference type="EMBL" id="APPC01000012">
    <property type="protein sequence ID" value="ENU93548.1"/>
    <property type="molecule type" value="Genomic_DNA"/>
</dbReference>
<evidence type="ECO:0000313" key="1">
    <source>
        <dbReference type="EMBL" id="ENU93548.1"/>
    </source>
</evidence>
<accession>N8W9I6</accession>
<proteinExistence type="predicted"/>
<evidence type="ECO:0000313" key="2">
    <source>
        <dbReference type="Proteomes" id="UP000013049"/>
    </source>
</evidence>